<gene>
    <name evidence="1" type="ORF">NITLEN_110003</name>
</gene>
<name>A0A330L361_9BACT</name>
<organism evidence="1 2">
    <name type="scientific">Nitrospira lenta</name>
    <dbReference type="NCBI Taxonomy" id="1436998"/>
    <lineage>
        <taxon>Bacteria</taxon>
        <taxon>Pseudomonadati</taxon>
        <taxon>Nitrospirota</taxon>
        <taxon>Nitrospiria</taxon>
        <taxon>Nitrospirales</taxon>
        <taxon>Nitrospiraceae</taxon>
        <taxon>Nitrospira</taxon>
    </lineage>
</organism>
<accession>A0A330L361</accession>
<evidence type="ECO:0000313" key="1">
    <source>
        <dbReference type="EMBL" id="SPP64237.1"/>
    </source>
</evidence>
<dbReference type="InParanoid" id="A0A330L361"/>
<dbReference type="Proteomes" id="UP000248168">
    <property type="component" value="Unassembled WGS sequence"/>
</dbReference>
<dbReference type="EMBL" id="OUNR01000003">
    <property type="protein sequence ID" value="SPP64237.1"/>
    <property type="molecule type" value="Genomic_DNA"/>
</dbReference>
<dbReference type="AlphaFoldDB" id="A0A330L361"/>
<evidence type="ECO:0000313" key="2">
    <source>
        <dbReference type="Proteomes" id="UP000248168"/>
    </source>
</evidence>
<sequence length="59" mass="6402">MARSLESRGKFSLGRMLGKTGTWLAVIAIRLCLVCAEPHRICLCASSEHRVAMTPSLTA</sequence>
<proteinExistence type="predicted"/>
<reference evidence="2" key="1">
    <citation type="submission" date="2018-04" db="EMBL/GenBank/DDBJ databases">
        <authorList>
            <person name="Lucker S."/>
            <person name="Sakoula D."/>
        </authorList>
    </citation>
    <scope>NUCLEOTIDE SEQUENCE [LARGE SCALE GENOMIC DNA]</scope>
</reference>
<protein>
    <submittedName>
        <fullName evidence="1">Uncharacterized protein</fullName>
    </submittedName>
</protein>
<keyword evidence="2" id="KW-1185">Reference proteome</keyword>